<feature type="domain" description="Luciferase-like" evidence="5">
    <location>
        <begin position="6"/>
        <end position="127"/>
    </location>
</feature>
<keyword evidence="2" id="KW-0288">FMN</keyword>
<dbReference type="Pfam" id="PF00296">
    <property type="entry name" value="Bac_luciferase"/>
    <property type="match status" value="2"/>
</dbReference>
<gene>
    <name evidence="6" type="ORF">JF922_07550</name>
</gene>
<dbReference type="AlphaFoldDB" id="A0A934K772"/>
<proteinExistence type="predicted"/>
<evidence type="ECO:0000259" key="5">
    <source>
        <dbReference type="Pfam" id="PF00296"/>
    </source>
</evidence>
<dbReference type="Gene3D" id="3.20.20.30">
    <property type="entry name" value="Luciferase-like domain"/>
    <property type="match status" value="2"/>
</dbReference>
<evidence type="ECO:0000256" key="4">
    <source>
        <dbReference type="ARBA" id="ARBA00023033"/>
    </source>
</evidence>
<name>A0A934K772_9BACT</name>
<evidence type="ECO:0000313" key="6">
    <source>
        <dbReference type="EMBL" id="MBJ7597928.1"/>
    </source>
</evidence>
<dbReference type="PANTHER" id="PTHR42847:SF4">
    <property type="entry name" value="ALKANESULFONATE MONOOXYGENASE-RELATED"/>
    <property type="match status" value="1"/>
</dbReference>
<dbReference type="EMBL" id="JAEKNR010000084">
    <property type="protein sequence ID" value="MBJ7597928.1"/>
    <property type="molecule type" value="Genomic_DNA"/>
</dbReference>
<dbReference type="InterPro" id="IPR050172">
    <property type="entry name" value="SsuD_RutA_monooxygenase"/>
</dbReference>
<keyword evidence="7" id="KW-1185">Reference proteome</keyword>
<dbReference type="PANTHER" id="PTHR42847">
    <property type="entry name" value="ALKANESULFONATE MONOOXYGENASE"/>
    <property type="match status" value="1"/>
</dbReference>
<sequence length="301" mass="33039">MADVGVMIEAQEGLDWERWRRIAPQADRLGFASLRCSDHCLSVAGVEGRHALHTWVALSLAAEWTERIQLAPMVSPMTFYEPAVLGRIALAVDELSEGRLLLGVGTGWFQAEHDRMGIPFPSLSDRFDRLEAGIPRIRSVLEGRQVPLLIGGSGERRTLGLAAREASEWNVMSLEPEAYRAKAAVLDERCREVGRDPSEIRRSVMAGYLVGHDGAELERRAAGLQEVLPALGGMAPGEVVSTLRERKGRWFVGSPEEIVEEMGQYVAVGVQLFMLQHYLLDDSEGLEVLAAEVMPAIAAVS</sequence>
<dbReference type="GO" id="GO:0004497">
    <property type="term" value="F:monooxygenase activity"/>
    <property type="evidence" value="ECO:0007669"/>
    <property type="project" value="UniProtKB-KW"/>
</dbReference>
<dbReference type="SUPFAM" id="SSF51679">
    <property type="entry name" value="Bacterial luciferase-like"/>
    <property type="match status" value="1"/>
</dbReference>
<protein>
    <submittedName>
        <fullName evidence="6">LLM class flavin-dependent oxidoreductase</fullName>
    </submittedName>
</protein>
<evidence type="ECO:0000256" key="2">
    <source>
        <dbReference type="ARBA" id="ARBA00022643"/>
    </source>
</evidence>
<dbReference type="Proteomes" id="UP000612893">
    <property type="component" value="Unassembled WGS sequence"/>
</dbReference>
<accession>A0A934K772</accession>
<dbReference type="InterPro" id="IPR011251">
    <property type="entry name" value="Luciferase-like_dom"/>
</dbReference>
<evidence type="ECO:0000256" key="1">
    <source>
        <dbReference type="ARBA" id="ARBA00022630"/>
    </source>
</evidence>
<dbReference type="InterPro" id="IPR036661">
    <property type="entry name" value="Luciferase-like_sf"/>
</dbReference>
<feature type="domain" description="Luciferase-like" evidence="5">
    <location>
        <begin position="144"/>
        <end position="271"/>
    </location>
</feature>
<keyword evidence="4" id="KW-0503">Monooxygenase</keyword>
<keyword evidence="3" id="KW-0560">Oxidoreductase</keyword>
<evidence type="ECO:0000313" key="7">
    <source>
        <dbReference type="Proteomes" id="UP000612893"/>
    </source>
</evidence>
<evidence type="ECO:0000256" key="3">
    <source>
        <dbReference type="ARBA" id="ARBA00023002"/>
    </source>
</evidence>
<organism evidence="6 7">
    <name type="scientific">Candidatus Nephthysia bennettiae</name>
    <dbReference type="NCBI Taxonomy" id="3127016"/>
    <lineage>
        <taxon>Bacteria</taxon>
        <taxon>Bacillati</taxon>
        <taxon>Candidatus Dormiibacterota</taxon>
        <taxon>Candidatus Dormibacteria</taxon>
        <taxon>Candidatus Dormibacterales</taxon>
        <taxon>Candidatus Dormibacteraceae</taxon>
        <taxon>Candidatus Nephthysia</taxon>
    </lineage>
</organism>
<dbReference type="RefSeq" id="WP_338200560.1">
    <property type="nucleotide sequence ID" value="NZ_JAEKNR010000084.1"/>
</dbReference>
<reference evidence="6" key="1">
    <citation type="submission" date="2020-10" db="EMBL/GenBank/DDBJ databases">
        <title>Ca. Dormibacterota MAGs.</title>
        <authorList>
            <person name="Montgomery K."/>
        </authorList>
    </citation>
    <scope>NUCLEOTIDE SEQUENCE [LARGE SCALE GENOMIC DNA]</scope>
    <source>
        <strain evidence="6">SC8812_S17_10</strain>
    </source>
</reference>
<comment type="caution">
    <text evidence="6">The sequence shown here is derived from an EMBL/GenBank/DDBJ whole genome shotgun (WGS) entry which is preliminary data.</text>
</comment>
<keyword evidence="1" id="KW-0285">Flavoprotein</keyword>